<dbReference type="CDD" id="cd09601">
    <property type="entry name" value="M1_APN-Q_like"/>
    <property type="match status" value="1"/>
</dbReference>
<dbReference type="PANTHER" id="PTHR11533">
    <property type="entry name" value="PROTEASE M1 ZINC METALLOPROTEASE"/>
    <property type="match status" value="1"/>
</dbReference>
<dbReference type="InterPro" id="IPR027268">
    <property type="entry name" value="Peptidase_M4/M1_CTD_sf"/>
</dbReference>
<evidence type="ECO:0000256" key="4">
    <source>
        <dbReference type="ARBA" id="ARBA00022670"/>
    </source>
</evidence>
<dbReference type="Gene3D" id="2.60.40.1910">
    <property type="match status" value="1"/>
</dbReference>
<dbReference type="PRINTS" id="PR00756">
    <property type="entry name" value="ALADIPTASE"/>
</dbReference>
<evidence type="ECO:0000313" key="18">
    <source>
        <dbReference type="Proteomes" id="UP001652628"/>
    </source>
</evidence>
<dbReference type="GO" id="GO:0016285">
    <property type="term" value="F:alanyl aminopeptidase activity"/>
    <property type="evidence" value="ECO:0007669"/>
    <property type="project" value="UniProtKB-EC"/>
</dbReference>
<feature type="domain" description="Peptidase M1 membrane alanine aminopeptidase" evidence="15">
    <location>
        <begin position="315"/>
        <end position="540"/>
    </location>
</feature>
<feature type="binding site" evidence="11">
    <location>
        <begin position="351"/>
        <end position="355"/>
    </location>
    <ligand>
        <name>substrate</name>
    </ligand>
</feature>
<dbReference type="InterPro" id="IPR034016">
    <property type="entry name" value="M1_APN-typ"/>
</dbReference>
<comment type="similarity">
    <text evidence="2 14">Belongs to the peptidase M1 family.</text>
</comment>
<evidence type="ECO:0000259" key="16">
    <source>
        <dbReference type="Pfam" id="PF11838"/>
    </source>
</evidence>
<keyword evidence="7 12" id="KW-0862">Zinc</keyword>
<feature type="binding site" evidence="11">
    <location>
        <position position="907"/>
    </location>
    <ligand>
        <name>substrate</name>
    </ligand>
</feature>
<dbReference type="Pfam" id="PF01433">
    <property type="entry name" value="Peptidase_M1"/>
    <property type="match status" value="1"/>
</dbReference>
<dbReference type="Pfam" id="PF17900">
    <property type="entry name" value="Peptidase_M1_N"/>
    <property type="match status" value="1"/>
</dbReference>
<evidence type="ECO:0000256" key="12">
    <source>
        <dbReference type="PIRSR" id="PIRSR634016-3"/>
    </source>
</evidence>
<evidence type="ECO:0000256" key="11">
    <source>
        <dbReference type="PIRSR" id="PIRSR634016-2"/>
    </source>
</evidence>
<feature type="binding site" evidence="12">
    <location>
        <position position="410"/>
    </location>
    <ligand>
        <name>Zn(2+)</name>
        <dbReference type="ChEBI" id="CHEBI:29105"/>
        <note>catalytic</note>
    </ligand>
</feature>
<dbReference type="RefSeq" id="XP_016926361.4">
    <property type="nucleotide sequence ID" value="XM_017070872.4"/>
</dbReference>
<dbReference type="SUPFAM" id="SSF55486">
    <property type="entry name" value="Metalloproteases ('zincins'), catalytic domain"/>
    <property type="match status" value="1"/>
</dbReference>
<feature type="binding site" evidence="12">
    <location>
        <position position="391"/>
    </location>
    <ligand>
        <name>Zn(2+)</name>
        <dbReference type="ChEBI" id="CHEBI:29105"/>
        <note>catalytic</note>
    </ligand>
</feature>
<feature type="binding site" evidence="12">
    <location>
        <position position="387"/>
    </location>
    <ligand>
        <name>Zn(2+)</name>
        <dbReference type="ChEBI" id="CHEBI:29105"/>
        <note>catalytic</note>
    </ligand>
</feature>
<reference evidence="19" key="1">
    <citation type="submission" date="2025-08" db="UniProtKB">
        <authorList>
            <consortium name="RefSeq"/>
        </authorList>
    </citation>
    <scope>IDENTIFICATION</scope>
</reference>
<dbReference type="Pfam" id="PF11838">
    <property type="entry name" value="ERAP1_C"/>
    <property type="match status" value="1"/>
</dbReference>
<dbReference type="GO" id="GO:0005615">
    <property type="term" value="C:extracellular space"/>
    <property type="evidence" value="ECO:0007669"/>
    <property type="project" value="TreeGrafter"/>
</dbReference>
<dbReference type="GO" id="GO:0008270">
    <property type="term" value="F:zinc ion binding"/>
    <property type="evidence" value="ECO:0007669"/>
    <property type="project" value="UniProtKB-UniRule"/>
</dbReference>
<accession>A0AB39Z0Z2</accession>
<keyword evidence="9" id="KW-0449">Lipoprotein</keyword>
<dbReference type="GO" id="GO:0005886">
    <property type="term" value="C:plasma membrane"/>
    <property type="evidence" value="ECO:0007669"/>
    <property type="project" value="UniProtKB-SubCell"/>
</dbReference>
<dbReference type="GO" id="GO:0006508">
    <property type="term" value="P:proteolysis"/>
    <property type="evidence" value="ECO:0007669"/>
    <property type="project" value="UniProtKB-KW"/>
</dbReference>
<evidence type="ECO:0000256" key="8">
    <source>
        <dbReference type="ARBA" id="ARBA00023049"/>
    </source>
</evidence>
<evidence type="ECO:0000256" key="13">
    <source>
        <dbReference type="PIRSR" id="PIRSR634016-4"/>
    </source>
</evidence>
<keyword evidence="3" id="KW-0472">Membrane</keyword>
<keyword evidence="14 19" id="KW-0031">Aminopeptidase</keyword>
<evidence type="ECO:0000256" key="9">
    <source>
        <dbReference type="ARBA" id="ARBA00023288"/>
    </source>
</evidence>
<dbReference type="InterPro" id="IPR050344">
    <property type="entry name" value="Peptidase_M1_aminopeptidases"/>
</dbReference>
<evidence type="ECO:0000256" key="14">
    <source>
        <dbReference type="RuleBase" id="RU364040"/>
    </source>
</evidence>
<dbReference type="GO" id="GO:0042277">
    <property type="term" value="F:peptide binding"/>
    <property type="evidence" value="ECO:0007669"/>
    <property type="project" value="TreeGrafter"/>
</dbReference>
<organism evidence="18 19">
    <name type="scientific">Drosophila suzukii</name>
    <name type="common">Spotted-wing drosophila fruit fly</name>
    <dbReference type="NCBI Taxonomy" id="28584"/>
    <lineage>
        <taxon>Eukaryota</taxon>
        <taxon>Metazoa</taxon>
        <taxon>Ecdysozoa</taxon>
        <taxon>Arthropoda</taxon>
        <taxon>Hexapoda</taxon>
        <taxon>Insecta</taxon>
        <taxon>Pterygota</taxon>
        <taxon>Neoptera</taxon>
        <taxon>Endopterygota</taxon>
        <taxon>Diptera</taxon>
        <taxon>Brachycera</taxon>
        <taxon>Muscomorpha</taxon>
        <taxon>Ephydroidea</taxon>
        <taxon>Drosophilidae</taxon>
        <taxon>Drosophila</taxon>
        <taxon>Sophophora</taxon>
    </lineage>
</organism>
<keyword evidence="4 14" id="KW-0645">Protease</keyword>
<feature type="site" description="Transition state stabilizer" evidence="13">
    <location>
        <position position="473"/>
    </location>
</feature>
<gene>
    <name evidence="19" type="primary">LOC108007235</name>
</gene>
<evidence type="ECO:0000256" key="7">
    <source>
        <dbReference type="ARBA" id="ARBA00022833"/>
    </source>
</evidence>
<keyword evidence="8 14" id="KW-0482">Metalloprotease</keyword>
<evidence type="ECO:0000256" key="2">
    <source>
        <dbReference type="ARBA" id="ARBA00010136"/>
    </source>
</evidence>
<dbReference type="Gene3D" id="2.60.40.1730">
    <property type="entry name" value="tricorn interacting facor f3 domain"/>
    <property type="match status" value="1"/>
</dbReference>
<evidence type="ECO:0000256" key="5">
    <source>
        <dbReference type="ARBA" id="ARBA00022723"/>
    </source>
</evidence>
<keyword evidence="6 14" id="KW-0378">Hydrolase</keyword>
<dbReference type="InterPro" id="IPR042097">
    <property type="entry name" value="Aminopeptidase_N-like_N_sf"/>
</dbReference>
<comment type="subcellular location">
    <subcellularLocation>
        <location evidence="1">Cell membrane</location>
        <topology evidence="1">Lipid-anchor</topology>
        <topology evidence="1">GPI-anchor</topology>
    </subcellularLocation>
</comment>
<name>A0AB39Z0Z2_DROSZ</name>
<keyword evidence="18" id="KW-1185">Reference proteome</keyword>
<dbReference type="InterPro" id="IPR024571">
    <property type="entry name" value="ERAP1-like_C_dom"/>
</dbReference>
<dbReference type="InterPro" id="IPR045357">
    <property type="entry name" value="Aminopeptidase_N-like_N"/>
</dbReference>
<evidence type="ECO:0000259" key="17">
    <source>
        <dbReference type="Pfam" id="PF17900"/>
    </source>
</evidence>
<dbReference type="GO" id="GO:0098552">
    <property type="term" value="C:side of membrane"/>
    <property type="evidence" value="ECO:0007669"/>
    <property type="project" value="UniProtKB-KW"/>
</dbReference>
<dbReference type="GeneID" id="108007235"/>
<dbReference type="InterPro" id="IPR001930">
    <property type="entry name" value="Peptidase_M1"/>
</dbReference>
<dbReference type="GO" id="GO:0005737">
    <property type="term" value="C:cytoplasm"/>
    <property type="evidence" value="ECO:0007669"/>
    <property type="project" value="TreeGrafter"/>
</dbReference>
<evidence type="ECO:0000256" key="6">
    <source>
        <dbReference type="ARBA" id="ARBA00022801"/>
    </source>
</evidence>
<feature type="domain" description="ERAP1-like C-terminal" evidence="16">
    <location>
        <begin position="626"/>
        <end position="953"/>
    </location>
</feature>
<dbReference type="SUPFAM" id="SSF63737">
    <property type="entry name" value="Leukotriene A4 hydrolase N-terminal domain"/>
    <property type="match status" value="1"/>
</dbReference>
<keyword evidence="3" id="KW-0336">GPI-anchor</keyword>
<dbReference type="GO" id="GO:0043171">
    <property type="term" value="P:peptide catabolic process"/>
    <property type="evidence" value="ECO:0007669"/>
    <property type="project" value="TreeGrafter"/>
</dbReference>
<feature type="binding site" evidence="11">
    <location>
        <position position="215"/>
    </location>
    <ligand>
        <name>substrate</name>
    </ligand>
</feature>
<feature type="active site" description="Proton acceptor" evidence="10">
    <location>
        <position position="388"/>
    </location>
</feature>
<sequence>MSPNIDNNTLRERLNLSISLLKERVSALLLLYDQPDLHKGIIRTLDSVVFRERNMKWCHLFLTGLWLATANSSYNYYRLPSALRPLKYDLRILTQLENPEDFRFGGTAKILIKALENTNNITLHSKDLTIDESHITLRQIGGEEKKDNCVISTVVNPTHDFYILNTCQELLAGHVYELNLPFSAKLNDQLEGYYRSSYFDSAANETRWISITHFEPASARLAFPCFDEPGYKAPFVITLGYHKKFTGLSNMPVKETKPHESIPDYLWTEFQESLPISTYLVAYSVNDFSHKPSTLPNGALFRTWARPNAIDQCDYASEFGPKVLKYYEELFGIKFPLPKVDQFAVPDFNIGAMENWGLVTYRETALLYSNEFSSLKDKQELSNTVAHELAHQWFGNLVTMKWWTDLWLKEGVATYVATLCVEYIHPEWRSMELESLSNLLAIFRKDSLESSHPISRPIEMVSQISESFDEISYEKGSSVLRMMHLFLGEESFRTGLKSYLERYAYKNAEQDNLWESLTQAAHKTGSLPKDYDIKTIMDSWTLQTGYPLVNVTRDYTTKTAKLSQDRYLLNTDKSRAGNGCWWVPLSYTTQEKKDFNNTAPKAWMECSKTGESQTKTIHDLPGPDQWVIFNNLLSSPYKVNYDAQNWKLLIETLNSEQFQSIPVINRAQLIDDVLYFGWTGEQDYEIALRLINYLHRERELLPWKSAFENLKLLNRIVRQTPNFQFFRSYVKQLITPIYEHVKGINDTFSSIQQQDQILLKSMVVDWACQYQVADCVPQALAYYHNWRSEANPDGKNPVPINVRNTVYCTLIRLGSDEEWEFLWTRYKNSNVAAEKRTILTALGCSREVWLLQRYLELIFDPKEEIRKQDSKWAFQAVAKTEIGFLLAKKYFMDNVEFINNFYHQLTRSLTRLLEPLEKQVFNRKDYNEFKEFVINSKRSFKGSEEAIQRTLEVMLTNVQWKERNYDQFTRAIKPLL</sequence>
<keyword evidence="5 12" id="KW-0479">Metal-binding</keyword>
<evidence type="ECO:0000256" key="3">
    <source>
        <dbReference type="ARBA" id="ARBA00022622"/>
    </source>
</evidence>
<dbReference type="PANTHER" id="PTHR11533:SF253">
    <property type="entry name" value="AMINOPEPTIDASE-RELATED"/>
    <property type="match status" value="1"/>
</dbReference>
<proteinExistence type="inferred from homology"/>
<dbReference type="AlphaFoldDB" id="A0AB39Z0Z2"/>
<protein>
    <recommendedName>
        <fullName evidence="14">Aminopeptidase</fullName>
        <ecNumber evidence="14">3.4.11.-</ecNumber>
    </recommendedName>
</protein>
<dbReference type="Gene3D" id="1.10.390.10">
    <property type="entry name" value="Neutral Protease Domain 2"/>
    <property type="match status" value="1"/>
</dbReference>
<dbReference type="Gene3D" id="1.25.50.20">
    <property type="match status" value="1"/>
</dbReference>
<comment type="cofactor">
    <cofactor evidence="12 14">
        <name>Zn(2+)</name>
        <dbReference type="ChEBI" id="CHEBI:29105"/>
    </cofactor>
    <text evidence="12 14">Binds 1 zinc ion per subunit.</text>
</comment>
<dbReference type="EC" id="3.4.11.-" evidence="14"/>
<feature type="domain" description="Aminopeptidase N-like N-terminal" evidence="17">
    <location>
        <begin position="85"/>
        <end position="280"/>
    </location>
</feature>
<evidence type="ECO:0000256" key="10">
    <source>
        <dbReference type="PIRSR" id="PIRSR634016-1"/>
    </source>
</evidence>
<evidence type="ECO:0000259" key="15">
    <source>
        <dbReference type="Pfam" id="PF01433"/>
    </source>
</evidence>
<keyword evidence="3" id="KW-0325">Glycoprotein</keyword>
<dbReference type="InterPro" id="IPR014782">
    <property type="entry name" value="Peptidase_M1_dom"/>
</dbReference>
<dbReference type="Proteomes" id="UP001652628">
    <property type="component" value="Chromosome 3"/>
</dbReference>
<dbReference type="GO" id="GO:0070006">
    <property type="term" value="F:metalloaminopeptidase activity"/>
    <property type="evidence" value="ECO:0007669"/>
    <property type="project" value="TreeGrafter"/>
</dbReference>
<evidence type="ECO:0000313" key="19">
    <source>
        <dbReference type="RefSeq" id="XP_016926361.4"/>
    </source>
</evidence>
<evidence type="ECO:0000256" key="1">
    <source>
        <dbReference type="ARBA" id="ARBA00004609"/>
    </source>
</evidence>